<keyword evidence="3" id="KW-1185">Reference proteome</keyword>
<accession>A0AAE0JSQ5</accession>
<protein>
    <submittedName>
        <fullName evidence="2">Uncharacterized protein</fullName>
    </submittedName>
</protein>
<name>A0AAE0JSQ5_9PEZI</name>
<evidence type="ECO:0000313" key="2">
    <source>
        <dbReference type="EMBL" id="KAK3360872.1"/>
    </source>
</evidence>
<dbReference type="AlphaFoldDB" id="A0AAE0JSQ5"/>
<dbReference type="Proteomes" id="UP001287356">
    <property type="component" value="Unassembled WGS sequence"/>
</dbReference>
<evidence type="ECO:0000256" key="1">
    <source>
        <dbReference type="SAM" id="MobiDB-lite"/>
    </source>
</evidence>
<comment type="caution">
    <text evidence="2">The sequence shown here is derived from an EMBL/GenBank/DDBJ whole genome shotgun (WGS) entry which is preliminary data.</text>
</comment>
<proteinExistence type="predicted"/>
<organism evidence="2 3">
    <name type="scientific">Lasiosphaeria ovina</name>
    <dbReference type="NCBI Taxonomy" id="92902"/>
    <lineage>
        <taxon>Eukaryota</taxon>
        <taxon>Fungi</taxon>
        <taxon>Dikarya</taxon>
        <taxon>Ascomycota</taxon>
        <taxon>Pezizomycotina</taxon>
        <taxon>Sordariomycetes</taxon>
        <taxon>Sordariomycetidae</taxon>
        <taxon>Sordariales</taxon>
        <taxon>Lasiosphaeriaceae</taxon>
        <taxon>Lasiosphaeria</taxon>
    </lineage>
</organism>
<sequence>PKCRLHRRRHEPISWSDDVGSHSPPAKRKRLNIGPDVDPIYHANARQLEPLPSPPFLGHAAAAAAPSAASAQARRHVFYGGSSRCNITRDCFDPNNALRVLLVNKRFLFIGAQCSSELNTFAVDGQVSRR</sequence>
<feature type="region of interest" description="Disordered" evidence="1">
    <location>
        <begin position="1"/>
        <end position="33"/>
    </location>
</feature>
<gene>
    <name evidence="2" type="ORF">B0T24DRAFT_643690</name>
</gene>
<feature type="compositionally biased region" description="Basic residues" evidence="1">
    <location>
        <begin position="1"/>
        <end position="10"/>
    </location>
</feature>
<evidence type="ECO:0000313" key="3">
    <source>
        <dbReference type="Proteomes" id="UP001287356"/>
    </source>
</evidence>
<reference evidence="2" key="1">
    <citation type="journal article" date="2023" name="Mol. Phylogenet. Evol.">
        <title>Genome-scale phylogeny and comparative genomics of the fungal order Sordariales.</title>
        <authorList>
            <person name="Hensen N."/>
            <person name="Bonometti L."/>
            <person name="Westerberg I."/>
            <person name="Brannstrom I.O."/>
            <person name="Guillou S."/>
            <person name="Cros-Aarteil S."/>
            <person name="Calhoun S."/>
            <person name="Haridas S."/>
            <person name="Kuo A."/>
            <person name="Mondo S."/>
            <person name="Pangilinan J."/>
            <person name="Riley R."/>
            <person name="LaButti K."/>
            <person name="Andreopoulos B."/>
            <person name="Lipzen A."/>
            <person name="Chen C."/>
            <person name="Yan M."/>
            <person name="Daum C."/>
            <person name="Ng V."/>
            <person name="Clum A."/>
            <person name="Steindorff A."/>
            <person name="Ohm R.A."/>
            <person name="Martin F."/>
            <person name="Silar P."/>
            <person name="Natvig D.O."/>
            <person name="Lalanne C."/>
            <person name="Gautier V."/>
            <person name="Ament-Velasquez S.L."/>
            <person name="Kruys A."/>
            <person name="Hutchinson M.I."/>
            <person name="Powell A.J."/>
            <person name="Barry K."/>
            <person name="Miller A.N."/>
            <person name="Grigoriev I.V."/>
            <person name="Debuchy R."/>
            <person name="Gladieux P."/>
            <person name="Hiltunen Thoren M."/>
            <person name="Johannesson H."/>
        </authorList>
    </citation>
    <scope>NUCLEOTIDE SEQUENCE</scope>
    <source>
        <strain evidence="2">CBS 958.72</strain>
    </source>
</reference>
<feature type="non-terminal residue" evidence="2">
    <location>
        <position position="130"/>
    </location>
</feature>
<dbReference type="EMBL" id="JAULSN010000014">
    <property type="protein sequence ID" value="KAK3360872.1"/>
    <property type="molecule type" value="Genomic_DNA"/>
</dbReference>
<reference evidence="2" key="2">
    <citation type="submission" date="2023-06" db="EMBL/GenBank/DDBJ databases">
        <authorList>
            <consortium name="Lawrence Berkeley National Laboratory"/>
            <person name="Haridas S."/>
            <person name="Hensen N."/>
            <person name="Bonometti L."/>
            <person name="Westerberg I."/>
            <person name="Brannstrom I.O."/>
            <person name="Guillou S."/>
            <person name="Cros-Aarteil S."/>
            <person name="Calhoun S."/>
            <person name="Kuo A."/>
            <person name="Mondo S."/>
            <person name="Pangilinan J."/>
            <person name="Riley R."/>
            <person name="Labutti K."/>
            <person name="Andreopoulos B."/>
            <person name="Lipzen A."/>
            <person name="Chen C."/>
            <person name="Yanf M."/>
            <person name="Daum C."/>
            <person name="Ng V."/>
            <person name="Clum A."/>
            <person name="Steindorff A."/>
            <person name="Ohm R."/>
            <person name="Martin F."/>
            <person name="Silar P."/>
            <person name="Natvig D."/>
            <person name="Lalanne C."/>
            <person name="Gautier V."/>
            <person name="Ament-Velasquez S.L."/>
            <person name="Kruys A."/>
            <person name="Hutchinson M.I."/>
            <person name="Powell A.J."/>
            <person name="Barry K."/>
            <person name="Miller A.N."/>
            <person name="Grigoriev I.V."/>
            <person name="Debuchy R."/>
            <person name="Gladieux P."/>
            <person name="Thoren M.H."/>
            <person name="Johannesson H."/>
        </authorList>
    </citation>
    <scope>NUCLEOTIDE SEQUENCE</scope>
    <source>
        <strain evidence="2">CBS 958.72</strain>
    </source>
</reference>